<gene>
    <name evidence="4" type="ORF">MNBD_NITROSPIRAE01-415</name>
</gene>
<dbReference type="InterPro" id="IPR001431">
    <property type="entry name" value="Pept_M16_Zn_BS"/>
</dbReference>
<dbReference type="InterPro" id="IPR050361">
    <property type="entry name" value="MPP/UQCRC_Complex"/>
</dbReference>
<dbReference type="Pfam" id="PF00675">
    <property type="entry name" value="Peptidase_M16"/>
    <property type="match status" value="1"/>
</dbReference>
<proteinExistence type="inferred from homology"/>
<dbReference type="PANTHER" id="PTHR11851:SF49">
    <property type="entry name" value="MITOCHONDRIAL-PROCESSING PEPTIDASE SUBUNIT ALPHA"/>
    <property type="match status" value="1"/>
</dbReference>
<dbReference type="Gene3D" id="3.30.830.10">
    <property type="entry name" value="Metalloenzyme, LuxS/M16 peptidase-like"/>
    <property type="match status" value="2"/>
</dbReference>
<keyword evidence="4" id="KW-0378">Hydrolase</keyword>
<dbReference type="Pfam" id="PF05193">
    <property type="entry name" value="Peptidase_M16_C"/>
    <property type="match status" value="1"/>
</dbReference>
<name>A0A3B1CY43_9ZZZZ</name>
<dbReference type="GO" id="GO:0046872">
    <property type="term" value="F:metal ion binding"/>
    <property type="evidence" value="ECO:0007669"/>
    <property type="project" value="InterPro"/>
</dbReference>
<dbReference type="PROSITE" id="PS00143">
    <property type="entry name" value="INSULINASE"/>
    <property type="match status" value="1"/>
</dbReference>
<dbReference type="InterPro" id="IPR011765">
    <property type="entry name" value="Pept_M16_N"/>
</dbReference>
<evidence type="ECO:0000259" key="2">
    <source>
        <dbReference type="Pfam" id="PF00675"/>
    </source>
</evidence>
<dbReference type="InterPro" id="IPR011249">
    <property type="entry name" value="Metalloenz_LuxS/M16"/>
</dbReference>
<evidence type="ECO:0000256" key="1">
    <source>
        <dbReference type="ARBA" id="ARBA00007261"/>
    </source>
</evidence>
<dbReference type="PANTHER" id="PTHR11851">
    <property type="entry name" value="METALLOPROTEASE"/>
    <property type="match status" value="1"/>
</dbReference>
<feature type="domain" description="Peptidase M16 C-terminal" evidence="3">
    <location>
        <begin position="165"/>
        <end position="339"/>
    </location>
</feature>
<dbReference type="EMBL" id="UOGF01000050">
    <property type="protein sequence ID" value="VAX29443.1"/>
    <property type="molecule type" value="Genomic_DNA"/>
</dbReference>
<dbReference type="GO" id="GO:0004222">
    <property type="term" value="F:metalloendopeptidase activity"/>
    <property type="evidence" value="ECO:0007669"/>
    <property type="project" value="InterPro"/>
</dbReference>
<dbReference type="GO" id="GO:0006508">
    <property type="term" value="P:proteolysis"/>
    <property type="evidence" value="ECO:0007669"/>
    <property type="project" value="UniProtKB-KW"/>
</dbReference>
<reference evidence="4" key="1">
    <citation type="submission" date="2018-06" db="EMBL/GenBank/DDBJ databases">
        <authorList>
            <person name="Zhirakovskaya E."/>
        </authorList>
    </citation>
    <scope>NUCLEOTIDE SEQUENCE</scope>
</reference>
<evidence type="ECO:0000259" key="3">
    <source>
        <dbReference type="Pfam" id="PF05193"/>
    </source>
</evidence>
<evidence type="ECO:0000313" key="4">
    <source>
        <dbReference type="EMBL" id="VAX29443.1"/>
    </source>
</evidence>
<dbReference type="InterPro" id="IPR007863">
    <property type="entry name" value="Peptidase_M16_C"/>
</dbReference>
<accession>A0A3B1CY43</accession>
<sequence length="418" mass="46840">MILRQVLGNGIRVVAECIPSVKSVSIGLWVNVGSRDEAEDEYGTSHFLEHMFFKGTKTRTAKQVALAADELGGELNAFTTRESTTFYAKVLDEHLSTVIDLLADLFQCSLFDPAEIEKESQVILEEIKMVEDDPEDLVYDLHLEETWKGSALAHSILGTPEHVSSMTREKILSYIKRTYDPKEMVIAIAGHFEPKQMMAQITSALGAYNNTETHLEKRRAARIVPHLRVKKRKLEQTHLCITTEGLSYLSPKRYALYLLNTIVGGGASSRLFQEVREERGWAYSIYSAPASYLDCGLFTVYAGVSPQNAPKVVDVVLKMLNKVKKNGVDADELQRAKNQTKGSMMLSMESTSTRMCRIAKEELYFGQSFSLKEIVSEIDKVSLRDLQDLANTLFRQETLSLTALGQVERSALPEVLSI</sequence>
<dbReference type="SUPFAM" id="SSF63411">
    <property type="entry name" value="LuxS/MPP-like metallohydrolase"/>
    <property type="match status" value="2"/>
</dbReference>
<organism evidence="4">
    <name type="scientific">hydrothermal vent metagenome</name>
    <dbReference type="NCBI Taxonomy" id="652676"/>
    <lineage>
        <taxon>unclassified sequences</taxon>
        <taxon>metagenomes</taxon>
        <taxon>ecological metagenomes</taxon>
    </lineage>
</organism>
<dbReference type="AlphaFoldDB" id="A0A3B1CY43"/>
<feature type="domain" description="Peptidase M16 N-terminal" evidence="2">
    <location>
        <begin position="12"/>
        <end position="159"/>
    </location>
</feature>
<protein>
    <submittedName>
        <fullName evidence="4">Uncharacterized zinc protease YmxG</fullName>
    </submittedName>
</protein>
<comment type="similarity">
    <text evidence="1">Belongs to the peptidase M16 family.</text>
</comment>
<keyword evidence="4" id="KW-0645">Protease</keyword>